<dbReference type="InterPro" id="IPR036514">
    <property type="entry name" value="SGNH_hydro_sf"/>
</dbReference>
<evidence type="ECO:0008006" key="5">
    <source>
        <dbReference type="Google" id="ProtNLM"/>
    </source>
</evidence>
<organism evidence="3 4">
    <name type="scientific">Roseburia lenta</name>
    <dbReference type="NCBI Taxonomy" id="2763061"/>
    <lineage>
        <taxon>Bacteria</taxon>
        <taxon>Bacillati</taxon>
        <taxon>Bacillota</taxon>
        <taxon>Clostridia</taxon>
        <taxon>Lachnospirales</taxon>
        <taxon>Lachnospiraceae</taxon>
        <taxon>Roseburia</taxon>
    </lineage>
</organism>
<dbReference type="SUPFAM" id="SSF52266">
    <property type="entry name" value="SGNH hydrolase"/>
    <property type="match status" value="1"/>
</dbReference>
<keyword evidence="4" id="KW-1185">Reference proteome</keyword>
<keyword evidence="2" id="KW-0812">Transmembrane</keyword>
<feature type="transmembrane region" description="Helical" evidence="2">
    <location>
        <begin position="6"/>
        <end position="28"/>
    </location>
</feature>
<evidence type="ECO:0000256" key="1">
    <source>
        <dbReference type="SAM" id="MobiDB-lite"/>
    </source>
</evidence>
<dbReference type="Proteomes" id="UP000643810">
    <property type="component" value="Unassembled WGS sequence"/>
</dbReference>
<evidence type="ECO:0000313" key="4">
    <source>
        <dbReference type="Proteomes" id="UP000643810"/>
    </source>
</evidence>
<dbReference type="RefSeq" id="WP_186854072.1">
    <property type="nucleotide sequence ID" value="NZ_JACOPG010000002.1"/>
</dbReference>
<dbReference type="Gene3D" id="3.40.50.1110">
    <property type="entry name" value="SGNH hydrolase"/>
    <property type="match status" value="1"/>
</dbReference>
<sequence>MKDKKYYKKVAIGIVVGIISAIAIVGFIKAPSKSSDRLAEDLQKEFKANQKMLKEQDAAKQTSADQDTSDSKDAKEESGSKITCVGDSVMLGAAPELMQAIPDGVIDAKESRQARDGVEILEGLKEENKLGSTVVIELGTNCYFSQATGQEIIDYLGKDTKIYWVTVYGKYLQDQERTNGVIRQLAKDNKNVEVIAWDALGAENPDWFYNDGIHLNGAGRSAYAKMICNALGIETTDVDFSQTQTTDNAGE</sequence>
<proteinExistence type="predicted"/>
<dbReference type="EMBL" id="JACOPG010000002">
    <property type="protein sequence ID" value="MBC5685981.1"/>
    <property type="molecule type" value="Genomic_DNA"/>
</dbReference>
<comment type="caution">
    <text evidence="3">The sequence shown here is derived from an EMBL/GenBank/DDBJ whole genome shotgun (WGS) entry which is preliminary data.</text>
</comment>
<accession>A0ABR7GGT3</accession>
<reference evidence="3 4" key="1">
    <citation type="submission" date="2020-08" db="EMBL/GenBank/DDBJ databases">
        <title>Genome public.</title>
        <authorList>
            <person name="Liu C."/>
            <person name="Sun Q."/>
        </authorList>
    </citation>
    <scope>NUCLEOTIDE SEQUENCE [LARGE SCALE GENOMIC DNA]</scope>
    <source>
        <strain evidence="3 4">NSJ-9</strain>
    </source>
</reference>
<keyword evidence="2" id="KW-0472">Membrane</keyword>
<protein>
    <recommendedName>
        <fullName evidence="5">Acyltransferase</fullName>
    </recommendedName>
</protein>
<name>A0ABR7GGT3_9FIRM</name>
<keyword evidence="2" id="KW-1133">Transmembrane helix</keyword>
<evidence type="ECO:0000256" key="2">
    <source>
        <dbReference type="SAM" id="Phobius"/>
    </source>
</evidence>
<gene>
    <name evidence="3" type="ORF">H8R94_05080</name>
</gene>
<feature type="compositionally biased region" description="Basic and acidic residues" evidence="1">
    <location>
        <begin position="69"/>
        <end position="79"/>
    </location>
</feature>
<evidence type="ECO:0000313" key="3">
    <source>
        <dbReference type="EMBL" id="MBC5685981.1"/>
    </source>
</evidence>
<feature type="region of interest" description="Disordered" evidence="1">
    <location>
        <begin position="53"/>
        <end position="80"/>
    </location>
</feature>